<proteinExistence type="predicted"/>
<gene>
    <name evidence="2" type="ORF">LS74_006880</name>
</gene>
<sequence length="270" mass="29653">MFGIEFLPQEICEDMECLKAMIQGARENLGQEVDFVLIPSNPVNKASVSSLLGAYALRERFSMSVDSGFSSVVEFVPTISGAGLDRLQIQSQILGVKYGGFSSVALIGGDNGELDGVKLIALAREILGGEVSLVSGSGVKIWEKEIEQRLTQKLQAGVDRIITQPIFSMESAKKCVEHFYVLQERLGIQAQLSLGVFGIFSAESAYRINETHLGFEIPRAYLKALEQSGVKETFISLWQDMQGLAREYDISLYLSTPKHNDLRAYGNGLC</sequence>
<dbReference type="RefSeq" id="WP_034587685.1">
    <property type="nucleotide sequence ID" value="NZ_JRPE02000009.1"/>
</dbReference>
<comment type="caution">
    <text evidence="2">The sequence shown here is derived from an EMBL/GenBank/DDBJ whole genome shotgun (WGS) entry which is preliminary data.</text>
</comment>
<dbReference type="UniPathway" id="UPA00193"/>
<dbReference type="GO" id="GO:0035999">
    <property type="term" value="P:tetrahydrofolate interconversion"/>
    <property type="evidence" value="ECO:0007669"/>
    <property type="project" value="UniProtKB-UniPathway"/>
</dbReference>
<protein>
    <submittedName>
        <fullName evidence="2">Uncharacterized protein</fullName>
    </submittedName>
</protein>
<evidence type="ECO:0000313" key="3">
    <source>
        <dbReference type="Proteomes" id="UP000029921"/>
    </source>
</evidence>
<dbReference type="Gene3D" id="3.20.20.220">
    <property type="match status" value="1"/>
</dbReference>
<name>A0A4U8SY56_9HELI</name>
<keyword evidence="1" id="KW-0560">Oxidoreductase</keyword>
<accession>A0A4U8SY56</accession>
<reference evidence="2 3" key="1">
    <citation type="journal article" date="2014" name="Genome Announc.">
        <title>Draft genome sequences of eight enterohepatic helicobacter species isolated from both laboratory and wild rodents.</title>
        <authorList>
            <person name="Sheh A."/>
            <person name="Shen Z."/>
            <person name="Fox J.G."/>
        </authorList>
    </citation>
    <scope>NUCLEOTIDE SEQUENCE [LARGE SCALE GENOMIC DNA]</scope>
    <source>
        <strain evidence="2 3">MIT 96-1001</strain>
    </source>
</reference>
<dbReference type="Proteomes" id="UP000029921">
    <property type="component" value="Unassembled WGS sequence"/>
</dbReference>
<dbReference type="AlphaFoldDB" id="A0A4U8SY56"/>
<evidence type="ECO:0000313" key="2">
    <source>
        <dbReference type="EMBL" id="TLD91906.1"/>
    </source>
</evidence>
<dbReference type="SUPFAM" id="SSF51730">
    <property type="entry name" value="FAD-linked oxidoreductase"/>
    <property type="match status" value="1"/>
</dbReference>
<dbReference type="GO" id="GO:0016491">
    <property type="term" value="F:oxidoreductase activity"/>
    <property type="evidence" value="ECO:0007669"/>
    <property type="project" value="UniProtKB-KW"/>
</dbReference>
<keyword evidence="3" id="KW-1185">Reference proteome</keyword>
<evidence type="ECO:0000256" key="1">
    <source>
        <dbReference type="ARBA" id="ARBA00023002"/>
    </source>
</evidence>
<dbReference type="InterPro" id="IPR029041">
    <property type="entry name" value="FAD-linked_oxidoreductase-like"/>
</dbReference>
<organism evidence="2 3">
    <name type="scientific">Helicobacter magdeburgensis</name>
    <dbReference type="NCBI Taxonomy" id="471858"/>
    <lineage>
        <taxon>Bacteria</taxon>
        <taxon>Pseudomonadati</taxon>
        <taxon>Campylobacterota</taxon>
        <taxon>Epsilonproteobacteria</taxon>
        <taxon>Campylobacterales</taxon>
        <taxon>Helicobacteraceae</taxon>
        <taxon>Helicobacter</taxon>
    </lineage>
</organism>
<dbReference type="EMBL" id="JRPE02000009">
    <property type="protein sequence ID" value="TLD91906.1"/>
    <property type="molecule type" value="Genomic_DNA"/>
</dbReference>